<comment type="caution">
    <text evidence="9">Lacks conserved residue(s) required for the propagation of feature annotation.</text>
</comment>
<evidence type="ECO:0000256" key="4">
    <source>
        <dbReference type="ARBA" id="ARBA00022692"/>
    </source>
</evidence>
<feature type="active site" evidence="9">
    <location>
        <position position="135"/>
    </location>
</feature>
<feature type="transmembrane region" description="Helical" evidence="9">
    <location>
        <begin position="128"/>
        <end position="147"/>
    </location>
</feature>
<comment type="function">
    <text evidence="9 10">This protein specifically catalyzes the removal of signal peptides from prolipoproteins.</text>
</comment>
<sequence>MLISRNLKLFFPFLWLTFFLDQISKIIIVNTLTPFQTPVNIVGSLLRFKLTYNPYGVFSLSFGPPVLYFILQIIGIIVLGYVALTIKDKLGVIIFGIIIGGALGNLFDRFRVNYVIDFIDMGIGNVRWFVYNLADAFITVGAVFLLIREFFVKKPAVNKPTDNTTHS</sequence>
<keyword evidence="8 9" id="KW-0472">Membrane</keyword>
<dbReference type="HAMAP" id="MF_00161">
    <property type="entry name" value="LspA"/>
    <property type="match status" value="1"/>
</dbReference>
<dbReference type="PROSITE" id="PS00855">
    <property type="entry name" value="SPASE_II"/>
    <property type="match status" value="1"/>
</dbReference>
<dbReference type="GO" id="GO:0006508">
    <property type="term" value="P:proteolysis"/>
    <property type="evidence" value="ECO:0007669"/>
    <property type="project" value="UniProtKB-KW"/>
</dbReference>
<dbReference type="GO" id="GO:0005886">
    <property type="term" value="C:plasma membrane"/>
    <property type="evidence" value="ECO:0007669"/>
    <property type="project" value="UniProtKB-SubCell"/>
</dbReference>
<evidence type="ECO:0000256" key="6">
    <source>
        <dbReference type="ARBA" id="ARBA00022801"/>
    </source>
</evidence>
<comment type="catalytic activity">
    <reaction evidence="9 10">
        <text>Release of signal peptides from bacterial membrane prolipoproteins. Hydrolyzes -Xaa-Yaa-Zaa-|-(S,diacylglyceryl)Cys-, in which Xaa is hydrophobic (preferably Leu), and Yaa (Ala or Ser) and Zaa (Gly or Ala) have small, neutral side chains.</text>
        <dbReference type="EC" id="3.4.23.36"/>
    </reaction>
</comment>
<evidence type="ECO:0000256" key="1">
    <source>
        <dbReference type="ARBA" id="ARBA00006139"/>
    </source>
</evidence>
<evidence type="ECO:0000313" key="13">
    <source>
        <dbReference type="Proteomes" id="UP000177025"/>
    </source>
</evidence>
<dbReference type="EMBL" id="MEUM01000075">
    <property type="protein sequence ID" value="OGC42257.1"/>
    <property type="molecule type" value="Genomic_DNA"/>
</dbReference>
<organism evidence="12 13">
    <name type="scientific">candidate division WOR-3 bacterium RBG_13_43_14</name>
    <dbReference type="NCBI Taxonomy" id="1802590"/>
    <lineage>
        <taxon>Bacteria</taxon>
        <taxon>Bacteria division WOR-3</taxon>
    </lineage>
</organism>
<feature type="transmembrane region" description="Helical" evidence="9">
    <location>
        <begin position="90"/>
        <end position="108"/>
    </location>
</feature>
<evidence type="ECO:0000313" key="12">
    <source>
        <dbReference type="EMBL" id="OGC42257.1"/>
    </source>
</evidence>
<keyword evidence="7 9" id="KW-1133">Transmembrane helix</keyword>
<evidence type="ECO:0000256" key="8">
    <source>
        <dbReference type="ARBA" id="ARBA00023136"/>
    </source>
</evidence>
<keyword evidence="3 9" id="KW-0645">Protease</keyword>
<dbReference type="PANTHER" id="PTHR33695:SF1">
    <property type="entry name" value="LIPOPROTEIN SIGNAL PEPTIDASE"/>
    <property type="match status" value="1"/>
</dbReference>
<accession>A0A1F4UBG7</accession>
<evidence type="ECO:0000256" key="5">
    <source>
        <dbReference type="ARBA" id="ARBA00022750"/>
    </source>
</evidence>
<feature type="transmembrane region" description="Helical" evidence="9">
    <location>
        <begin position="66"/>
        <end position="83"/>
    </location>
</feature>
<protein>
    <recommendedName>
        <fullName evidence="9">Lipoprotein signal peptidase</fullName>
        <ecNumber evidence="9">3.4.23.36</ecNumber>
    </recommendedName>
    <alternativeName>
        <fullName evidence="9">Prolipoprotein signal peptidase</fullName>
    </alternativeName>
    <alternativeName>
        <fullName evidence="9">Signal peptidase II</fullName>
        <shortName evidence="9">SPase II</shortName>
    </alternativeName>
</protein>
<keyword evidence="6 9" id="KW-0378">Hydrolase</keyword>
<dbReference type="GO" id="GO:0004190">
    <property type="term" value="F:aspartic-type endopeptidase activity"/>
    <property type="evidence" value="ECO:0007669"/>
    <property type="project" value="UniProtKB-UniRule"/>
</dbReference>
<feature type="active site" evidence="9">
    <location>
        <position position="117"/>
    </location>
</feature>
<dbReference type="Proteomes" id="UP000177025">
    <property type="component" value="Unassembled WGS sequence"/>
</dbReference>
<comment type="similarity">
    <text evidence="1 9 11">Belongs to the peptidase A8 family.</text>
</comment>
<dbReference type="PRINTS" id="PR00781">
    <property type="entry name" value="LIPOSIGPTASE"/>
</dbReference>
<evidence type="ECO:0000256" key="2">
    <source>
        <dbReference type="ARBA" id="ARBA00022475"/>
    </source>
</evidence>
<evidence type="ECO:0000256" key="10">
    <source>
        <dbReference type="RuleBase" id="RU000594"/>
    </source>
</evidence>
<comment type="subcellular location">
    <subcellularLocation>
        <location evidence="9">Cell membrane</location>
        <topology evidence="9">Multi-pass membrane protein</topology>
    </subcellularLocation>
</comment>
<dbReference type="InterPro" id="IPR001872">
    <property type="entry name" value="Peptidase_A8"/>
</dbReference>
<proteinExistence type="inferred from homology"/>
<dbReference type="NCBIfam" id="TIGR00077">
    <property type="entry name" value="lspA"/>
    <property type="match status" value="1"/>
</dbReference>
<comment type="pathway">
    <text evidence="9">Protein modification; lipoprotein biosynthesis (signal peptide cleavage).</text>
</comment>
<dbReference type="EC" id="3.4.23.36" evidence="9"/>
<dbReference type="UniPathway" id="UPA00665"/>
<reference evidence="12 13" key="1">
    <citation type="journal article" date="2016" name="Nat. Commun.">
        <title>Thousands of microbial genomes shed light on interconnected biogeochemical processes in an aquifer system.</title>
        <authorList>
            <person name="Anantharaman K."/>
            <person name="Brown C.T."/>
            <person name="Hug L.A."/>
            <person name="Sharon I."/>
            <person name="Castelle C.J."/>
            <person name="Probst A.J."/>
            <person name="Thomas B.C."/>
            <person name="Singh A."/>
            <person name="Wilkins M.J."/>
            <person name="Karaoz U."/>
            <person name="Brodie E.L."/>
            <person name="Williams K.H."/>
            <person name="Hubbard S.S."/>
            <person name="Banfield J.F."/>
        </authorList>
    </citation>
    <scope>NUCLEOTIDE SEQUENCE [LARGE SCALE GENOMIC DNA]</scope>
</reference>
<comment type="caution">
    <text evidence="12">The sequence shown here is derived from an EMBL/GenBank/DDBJ whole genome shotgun (WGS) entry which is preliminary data.</text>
</comment>
<name>A0A1F4UBG7_UNCW3</name>
<dbReference type="Pfam" id="PF01252">
    <property type="entry name" value="Peptidase_A8"/>
    <property type="match status" value="1"/>
</dbReference>
<evidence type="ECO:0000256" key="11">
    <source>
        <dbReference type="RuleBase" id="RU004181"/>
    </source>
</evidence>
<dbReference type="AlphaFoldDB" id="A0A1F4UBG7"/>
<dbReference type="PANTHER" id="PTHR33695">
    <property type="entry name" value="LIPOPROTEIN SIGNAL PEPTIDASE"/>
    <property type="match status" value="1"/>
</dbReference>
<evidence type="ECO:0000256" key="7">
    <source>
        <dbReference type="ARBA" id="ARBA00022989"/>
    </source>
</evidence>
<keyword evidence="5 9" id="KW-0064">Aspartyl protease</keyword>
<evidence type="ECO:0000256" key="3">
    <source>
        <dbReference type="ARBA" id="ARBA00022670"/>
    </source>
</evidence>
<evidence type="ECO:0000256" key="9">
    <source>
        <dbReference type="HAMAP-Rule" id="MF_00161"/>
    </source>
</evidence>
<keyword evidence="4 9" id="KW-0812">Transmembrane</keyword>
<gene>
    <name evidence="9" type="primary">lspA</name>
    <name evidence="12" type="ORF">A2Y85_08130</name>
</gene>
<keyword evidence="2 9" id="KW-1003">Cell membrane</keyword>